<organism evidence="2">
    <name type="scientific">Capitella teleta</name>
    <name type="common">Polychaete worm</name>
    <dbReference type="NCBI Taxonomy" id="283909"/>
    <lineage>
        <taxon>Eukaryota</taxon>
        <taxon>Metazoa</taxon>
        <taxon>Spiralia</taxon>
        <taxon>Lophotrochozoa</taxon>
        <taxon>Annelida</taxon>
        <taxon>Polychaeta</taxon>
        <taxon>Sedentaria</taxon>
        <taxon>Scolecida</taxon>
        <taxon>Capitellidae</taxon>
        <taxon>Capitella</taxon>
    </lineage>
</organism>
<dbReference type="EnsemblMetazoa" id="CapteT200812">
    <property type="protein sequence ID" value="CapteP200812"/>
    <property type="gene ID" value="CapteG200812"/>
</dbReference>
<protein>
    <submittedName>
        <fullName evidence="2 3">Uncharacterized protein</fullName>
    </submittedName>
</protein>
<dbReference type="OrthoDB" id="6149483at2759"/>
<dbReference type="Proteomes" id="UP000014760">
    <property type="component" value="Unassembled WGS sequence"/>
</dbReference>
<dbReference type="STRING" id="283909.R7UW46"/>
<dbReference type="AlphaFoldDB" id="R7UW46"/>
<feature type="transmembrane region" description="Helical" evidence="1">
    <location>
        <begin position="128"/>
        <end position="150"/>
    </location>
</feature>
<reference evidence="3" key="3">
    <citation type="submission" date="2015-06" db="UniProtKB">
        <authorList>
            <consortium name="EnsemblMetazoa"/>
        </authorList>
    </citation>
    <scope>IDENTIFICATION</scope>
</reference>
<evidence type="ECO:0000313" key="3">
    <source>
        <dbReference type="EnsemblMetazoa" id="CapteP200812"/>
    </source>
</evidence>
<dbReference type="HOGENOM" id="CLU_136407_0_0_1"/>
<feature type="transmembrane region" description="Helical" evidence="1">
    <location>
        <begin position="12"/>
        <end position="32"/>
    </location>
</feature>
<dbReference type="Gene3D" id="1.20.140.150">
    <property type="match status" value="1"/>
</dbReference>
<dbReference type="EMBL" id="AMQN01006037">
    <property type="status" value="NOT_ANNOTATED_CDS"/>
    <property type="molecule type" value="Genomic_DNA"/>
</dbReference>
<proteinExistence type="predicted"/>
<dbReference type="EMBL" id="KB297448">
    <property type="protein sequence ID" value="ELU10497.1"/>
    <property type="molecule type" value="Genomic_DNA"/>
</dbReference>
<reference evidence="4" key="1">
    <citation type="submission" date="2012-12" db="EMBL/GenBank/DDBJ databases">
        <authorList>
            <person name="Hellsten U."/>
            <person name="Grimwood J."/>
            <person name="Chapman J.A."/>
            <person name="Shapiro H."/>
            <person name="Aerts A."/>
            <person name="Otillar R.P."/>
            <person name="Terry A.Y."/>
            <person name="Boore J.L."/>
            <person name="Simakov O."/>
            <person name="Marletaz F."/>
            <person name="Cho S.-J."/>
            <person name="Edsinger-Gonzales E."/>
            <person name="Havlak P."/>
            <person name="Kuo D.-H."/>
            <person name="Larsson T."/>
            <person name="Lv J."/>
            <person name="Arendt D."/>
            <person name="Savage R."/>
            <person name="Osoegawa K."/>
            <person name="de Jong P."/>
            <person name="Lindberg D.R."/>
            <person name="Seaver E.C."/>
            <person name="Weisblat D.A."/>
            <person name="Putnam N.H."/>
            <person name="Grigoriev I.V."/>
            <person name="Rokhsar D.S."/>
        </authorList>
    </citation>
    <scope>NUCLEOTIDE SEQUENCE</scope>
    <source>
        <strain evidence="4">I ESC-2004</strain>
    </source>
</reference>
<feature type="transmembrane region" description="Helical" evidence="1">
    <location>
        <begin position="102"/>
        <end position="122"/>
    </location>
</feature>
<accession>R7UW46</accession>
<feature type="transmembrane region" description="Helical" evidence="1">
    <location>
        <begin position="68"/>
        <end position="90"/>
    </location>
</feature>
<evidence type="ECO:0000256" key="1">
    <source>
        <dbReference type="SAM" id="Phobius"/>
    </source>
</evidence>
<dbReference type="OMA" id="VGFATPY"/>
<keyword evidence="1" id="KW-0812">Transmembrane</keyword>
<keyword evidence="1" id="KW-1133">Transmembrane helix</keyword>
<evidence type="ECO:0000313" key="2">
    <source>
        <dbReference type="EMBL" id="ELU10497.1"/>
    </source>
</evidence>
<evidence type="ECO:0000313" key="4">
    <source>
        <dbReference type="Proteomes" id="UP000014760"/>
    </source>
</evidence>
<reference evidence="2 4" key="2">
    <citation type="journal article" date="2013" name="Nature">
        <title>Insights into bilaterian evolution from three spiralian genomes.</title>
        <authorList>
            <person name="Simakov O."/>
            <person name="Marletaz F."/>
            <person name="Cho S.J."/>
            <person name="Edsinger-Gonzales E."/>
            <person name="Havlak P."/>
            <person name="Hellsten U."/>
            <person name="Kuo D.H."/>
            <person name="Larsson T."/>
            <person name="Lv J."/>
            <person name="Arendt D."/>
            <person name="Savage R."/>
            <person name="Osoegawa K."/>
            <person name="de Jong P."/>
            <person name="Grimwood J."/>
            <person name="Chapman J.A."/>
            <person name="Shapiro H."/>
            <person name="Aerts A."/>
            <person name="Otillar R.P."/>
            <person name="Terry A.Y."/>
            <person name="Boore J.L."/>
            <person name="Grigoriev I.V."/>
            <person name="Lindberg D.R."/>
            <person name="Seaver E.C."/>
            <person name="Weisblat D.A."/>
            <person name="Putnam N.H."/>
            <person name="Rokhsar D.S."/>
        </authorList>
    </citation>
    <scope>NUCLEOTIDE SEQUENCE</scope>
    <source>
        <strain evidence="2 4">I ESC-2004</strain>
    </source>
</reference>
<gene>
    <name evidence="2" type="ORF">CAPTEDRAFT_200812</name>
</gene>
<keyword evidence="1" id="KW-0472">Membrane</keyword>
<sequence length="157" mass="17092">MAVTVHEISFRGLAGTIFILLAMSVILFVIGFSTTGWSIDNDNHEGLWERCVCGKSMPDDVWFEASRALVTLGLFGLCCSFVLISIYMCIHSVSKNSTLTALVIVSFLSVIVMAVGFAIYGMNRSGLAWSFAFTVIAGILTLFASILSFVQMRKSVV</sequence>
<keyword evidence="4" id="KW-1185">Reference proteome</keyword>
<name>R7UW46_CAPTE</name>